<name>A0AAJ0QT90_ACIBA</name>
<dbReference type="Pfam" id="PF13481">
    <property type="entry name" value="AAA_25"/>
    <property type="match status" value="1"/>
</dbReference>
<proteinExistence type="predicted"/>
<dbReference type="EMBL" id="LRDT01000085">
    <property type="protein sequence ID" value="KZA07788.1"/>
    <property type="molecule type" value="Genomic_DNA"/>
</dbReference>
<dbReference type="Proteomes" id="UP000076296">
    <property type="component" value="Unassembled WGS sequence"/>
</dbReference>
<protein>
    <submittedName>
        <fullName evidence="1">Uncharacterized protein</fullName>
    </submittedName>
</protein>
<comment type="caution">
    <text evidence="1">The sequence shown here is derived from an EMBL/GenBank/DDBJ whole genome shotgun (WGS) entry which is preliminary data.</text>
</comment>
<evidence type="ECO:0000313" key="1">
    <source>
        <dbReference type="EMBL" id="KZA07788.1"/>
    </source>
</evidence>
<evidence type="ECO:0000313" key="2">
    <source>
        <dbReference type="Proteomes" id="UP000076296"/>
    </source>
</evidence>
<organism evidence="1 2">
    <name type="scientific">Acinetobacter baumannii</name>
    <dbReference type="NCBI Taxonomy" id="470"/>
    <lineage>
        <taxon>Bacteria</taxon>
        <taxon>Pseudomonadati</taxon>
        <taxon>Pseudomonadota</taxon>
        <taxon>Gammaproteobacteria</taxon>
        <taxon>Moraxellales</taxon>
        <taxon>Moraxellaceae</taxon>
        <taxon>Acinetobacter</taxon>
        <taxon>Acinetobacter calcoaceticus/baumannii complex</taxon>
    </lineage>
</organism>
<reference evidence="1 2" key="1">
    <citation type="submission" date="2016-01" db="EMBL/GenBank/DDBJ databases">
        <title>Draft sequences of Acinetobacter baumannii isolates from wounded military personnel.</title>
        <authorList>
            <person name="Arivett B.A."/>
            <person name="Fiester S.E."/>
            <person name="Ream D.C."/>
            <person name="Actis L.A."/>
        </authorList>
    </citation>
    <scope>NUCLEOTIDE SEQUENCE [LARGE SCALE GENOMIC DNA]</scope>
    <source>
        <strain evidence="1 2">AB2828</strain>
    </source>
</reference>
<accession>A0AAJ0QT90</accession>
<sequence length="392" mass="42099">MDAARQIGLMDHEIEATIDSGFNKTVGKARAVPERKLSLVSAPPEAPKTAQNPEARVIEAGSPWGDYPPVDAANWMFDDDDAVVELWGKGDDILWAEGEALLIAGGQGLGKSTLAGQLVRAQLGLQAEVLGLPVAPVEKPILYLAMDRPRQLRRSMRRQFSEDERDLLSGRLMIRPGPPVMDMAIDPTLLVRMAEAAGAGVVYVDSLKDAAVGLSTDETGAMYNRARQAVLAAGVNLCELHHVKKPSADSAGGGVSDVYGSTWITSGAGSVITLSGEPGDLEVRFRHVKSPANEVGPWKIHLDPDSGAFSVRQINLLVSVRNAGVNGLSAEDAAMEIYECRRPTASEKKKAERRLNAMVAKGLLKRIEGRGGAVWFPVETRLEEPKPLGDLF</sequence>
<dbReference type="SUPFAM" id="SSF52540">
    <property type="entry name" value="P-loop containing nucleoside triphosphate hydrolases"/>
    <property type="match status" value="1"/>
</dbReference>
<dbReference type="AlphaFoldDB" id="A0AAJ0QT90"/>
<gene>
    <name evidence="1" type="ORF">LV35_04207</name>
</gene>
<dbReference type="Gene3D" id="3.40.50.300">
    <property type="entry name" value="P-loop containing nucleotide triphosphate hydrolases"/>
    <property type="match status" value="1"/>
</dbReference>
<dbReference type="InterPro" id="IPR027417">
    <property type="entry name" value="P-loop_NTPase"/>
</dbReference>